<gene>
    <name evidence="1" type="ORF">AGLY_006931</name>
</gene>
<proteinExistence type="predicted"/>
<dbReference type="EMBL" id="VYZN01000020">
    <property type="protein sequence ID" value="KAE9536869.1"/>
    <property type="molecule type" value="Genomic_DNA"/>
</dbReference>
<comment type="caution">
    <text evidence="1">The sequence shown here is derived from an EMBL/GenBank/DDBJ whole genome shotgun (WGS) entry which is preliminary data.</text>
</comment>
<evidence type="ECO:0000313" key="2">
    <source>
        <dbReference type="Proteomes" id="UP000475862"/>
    </source>
</evidence>
<keyword evidence="2" id="KW-1185">Reference proteome</keyword>
<dbReference type="OrthoDB" id="10064600at2759"/>
<organism evidence="1 2">
    <name type="scientific">Aphis glycines</name>
    <name type="common">Soybean aphid</name>
    <dbReference type="NCBI Taxonomy" id="307491"/>
    <lineage>
        <taxon>Eukaryota</taxon>
        <taxon>Metazoa</taxon>
        <taxon>Ecdysozoa</taxon>
        <taxon>Arthropoda</taxon>
        <taxon>Hexapoda</taxon>
        <taxon>Insecta</taxon>
        <taxon>Pterygota</taxon>
        <taxon>Neoptera</taxon>
        <taxon>Paraneoptera</taxon>
        <taxon>Hemiptera</taxon>
        <taxon>Sternorrhyncha</taxon>
        <taxon>Aphidomorpha</taxon>
        <taxon>Aphidoidea</taxon>
        <taxon>Aphididae</taxon>
        <taxon>Aphidini</taxon>
        <taxon>Aphis</taxon>
        <taxon>Aphis</taxon>
    </lineage>
</organism>
<reference evidence="1 2" key="1">
    <citation type="submission" date="2019-08" db="EMBL/GenBank/DDBJ databases">
        <title>The genome of the soybean aphid Biotype 1, its phylome, world population structure and adaptation to the North American continent.</title>
        <authorList>
            <person name="Giordano R."/>
            <person name="Donthu R.K."/>
            <person name="Hernandez A.G."/>
            <person name="Wright C.L."/>
            <person name="Zimin A.V."/>
        </authorList>
    </citation>
    <scope>NUCLEOTIDE SEQUENCE [LARGE SCALE GENOMIC DNA]</scope>
    <source>
        <tissue evidence="1">Whole aphids</tissue>
    </source>
</reference>
<name>A0A6G0TSD3_APHGL</name>
<sequence>MPKRNFSIEFDVMISCTEKSVPPKWQMNITSAFYVATCMKKFLLLDLFYYELRSLKTKMEKITVELMNPCTICSVGLLSKFEQIQDVGDYMIPHRPFDGANYHAQEKVPRLHVGVASHGARVAKNLALTCESDAVSKVLTKSWAMQPATARDSKYGTSGAVSSRKRMILSDQITLHGYSQVGAVRRRRHRSSCLLSRIFIPLWHVWLDQNGR</sequence>
<evidence type="ECO:0000313" key="1">
    <source>
        <dbReference type="EMBL" id="KAE9536869.1"/>
    </source>
</evidence>
<accession>A0A6G0TSD3</accession>
<dbReference type="AlphaFoldDB" id="A0A6G0TSD3"/>
<dbReference type="Proteomes" id="UP000475862">
    <property type="component" value="Unassembled WGS sequence"/>
</dbReference>
<protein>
    <submittedName>
        <fullName evidence="1">Uncharacterized protein</fullName>
    </submittedName>
</protein>